<dbReference type="GO" id="GO:0016740">
    <property type="term" value="F:transferase activity"/>
    <property type="evidence" value="ECO:0007669"/>
    <property type="project" value="UniProtKB-ARBA"/>
</dbReference>
<feature type="binding site" evidence="15">
    <location>
        <position position="467"/>
    </location>
    <ligand>
        <name>Mg(2+)</name>
        <dbReference type="ChEBI" id="CHEBI:18420"/>
        <note>shared with alpha subunit</note>
    </ligand>
</feature>
<keyword evidence="21" id="KW-1185">Reference proteome</keyword>
<dbReference type="InterPro" id="IPR009061">
    <property type="entry name" value="DNA-bd_dom_put_sf"/>
</dbReference>
<dbReference type="Pfam" id="PF01588">
    <property type="entry name" value="tRNA_bind"/>
    <property type="match status" value="1"/>
</dbReference>
<dbReference type="SUPFAM" id="SSF54991">
    <property type="entry name" value="Anticodon-binding domain of PheRS"/>
    <property type="match status" value="1"/>
</dbReference>
<keyword evidence="4 15" id="KW-0963">Cytoplasm</keyword>
<dbReference type="NCBIfam" id="NF045760">
    <property type="entry name" value="YtpR"/>
    <property type="match status" value="1"/>
</dbReference>
<dbReference type="FunFam" id="2.40.50.140:FF:000045">
    <property type="entry name" value="Phenylalanine--tRNA ligase beta subunit"/>
    <property type="match status" value="1"/>
</dbReference>
<dbReference type="PROSITE" id="PS50886">
    <property type="entry name" value="TRBD"/>
    <property type="match status" value="1"/>
</dbReference>
<dbReference type="InterPro" id="IPR005147">
    <property type="entry name" value="tRNA_synthase_B5-dom"/>
</dbReference>
<dbReference type="RefSeq" id="WP_090928212.1">
    <property type="nucleotide sequence ID" value="NZ_FOTY01000032.1"/>
</dbReference>
<comment type="catalytic activity">
    <reaction evidence="14 15">
        <text>tRNA(Phe) + L-phenylalanine + ATP = L-phenylalanyl-tRNA(Phe) + AMP + diphosphate + H(+)</text>
        <dbReference type="Rhea" id="RHEA:19413"/>
        <dbReference type="Rhea" id="RHEA-COMP:9668"/>
        <dbReference type="Rhea" id="RHEA-COMP:9699"/>
        <dbReference type="ChEBI" id="CHEBI:15378"/>
        <dbReference type="ChEBI" id="CHEBI:30616"/>
        <dbReference type="ChEBI" id="CHEBI:33019"/>
        <dbReference type="ChEBI" id="CHEBI:58095"/>
        <dbReference type="ChEBI" id="CHEBI:78442"/>
        <dbReference type="ChEBI" id="CHEBI:78531"/>
        <dbReference type="ChEBI" id="CHEBI:456215"/>
        <dbReference type="EC" id="6.1.1.20"/>
    </reaction>
</comment>
<dbReference type="GO" id="GO:0009328">
    <property type="term" value="C:phenylalanine-tRNA ligase complex"/>
    <property type="evidence" value="ECO:0007669"/>
    <property type="project" value="TreeGrafter"/>
</dbReference>
<gene>
    <name evidence="15" type="primary">pheT</name>
    <name evidence="20" type="ORF">SAMN04488054_13215</name>
</gene>
<keyword evidence="9 15" id="KW-0067">ATP-binding</keyword>
<dbReference type="PROSITE" id="PS51447">
    <property type="entry name" value="FDX_ACB"/>
    <property type="match status" value="1"/>
</dbReference>
<dbReference type="InterPro" id="IPR005121">
    <property type="entry name" value="Fdx_antiC-bd"/>
</dbReference>
<dbReference type="Gene3D" id="3.50.40.10">
    <property type="entry name" value="Phenylalanyl-trna Synthetase, Chain B, domain 3"/>
    <property type="match status" value="1"/>
</dbReference>
<dbReference type="Pfam" id="PF03147">
    <property type="entry name" value="FDX-ACB"/>
    <property type="match status" value="1"/>
</dbReference>
<dbReference type="Gene3D" id="3.30.70.380">
    <property type="entry name" value="Ferrodoxin-fold anticodon-binding domain"/>
    <property type="match status" value="1"/>
</dbReference>
<dbReference type="GO" id="GO:0000287">
    <property type="term" value="F:magnesium ion binding"/>
    <property type="evidence" value="ECO:0007669"/>
    <property type="project" value="UniProtKB-UniRule"/>
</dbReference>
<dbReference type="Pfam" id="PF03484">
    <property type="entry name" value="B5"/>
    <property type="match status" value="1"/>
</dbReference>
<reference evidence="20 21" key="1">
    <citation type="submission" date="2016-10" db="EMBL/GenBank/DDBJ databases">
        <authorList>
            <person name="de Groot N.N."/>
        </authorList>
    </citation>
    <scope>NUCLEOTIDE SEQUENCE [LARGE SCALE GENOMIC DNA]</scope>
    <source>
        <strain evidence="20 21">CGMCC 1.6134</strain>
    </source>
</reference>
<evidence type="ECO:0000256" key="8">
    <source>
        <dbReference type="ARBA" id="ARBA00022741"/>
    </source>
</evidence>
<dbReference type="Pfam" id="PF17759">
    <property type="entry name" value="tRNA_synthFbeta"/>
    <property type="match status" value="1"/>
</dbReference>
<keyword evidence="7 15" id="KW-0479">Metal-binding</keyword>
<comment type="subunit">
    <text evidence="3 15">Tetramer of two alpha and two beta subunits.</text>
</comment>
<dbReference type="Pfam" id="PF03483">
    <property type="entry name" value="B3_4"/>
    <property type="match status" value="1"/>
</dbReference>
<evidence type="ECO:0000256" key="4">
    <source>
        <dbReference type="ARBA" id="ARBA00022490"/>
    </source>
</evidence>
<evidence type="ECO:0000256" key="15">
    <source>
        <dbReference type="HAMAP-Rule" id="MF_00283"/>
    </source>
</evidence>
<dbReference type="EMBL" id="FOTY01000032">
    <property type="protein sequence ID" value="SFM31585.1"/>
    <property type="molecule type" value="Genomic_DNA"/>
</dbReference>
<dbReference type="PROSITE" id="PS51483">
    <property type="entry name" value="B5"/>
    <property type="match status" value="1"/>
</dbReference>
<sequence>MLVSYQWLKNYVDIDDLSAEDAAERLTRGGVEVDMLHIRTEGVEHVVVGYVEECSRHPEADKLSVCVVDTGSAKRTIVCGASNIQAGQKVVTAEPGAVLPGGVEITTTTLRGQESQGMICSLQELGVEQKLVAKEYQDGIYVLSDDAEIGADAVAEIGLRDTVLELDLTPNRPDCLSMLGVAYEIAALLDRDIVHPDTAHKESAEHTSGHVSVQVDVPKDNPFYGVKVVKNIVVGPSPQWMQNRLTAAGIRPISNVVDITNYVLLEYGQPLHAFDLDRLGSSEILVRRAAEGEEMTTLDGETRTLSSEHMVITNGKEPVALAGVMGGATSEVQDDTTTVLLEAAYFQPARVRKASRQTGIRSESSIRFEKGIDSGRVEEAAERAASLLETYAGGEVLQGRVEVDHRPSENKKIETSAGELNGLLGMNLSEDDILSIFRRLRLPASAENGVIIVEVPTRRPDLEREVDLAEEAARLYGYDYIPTTLPSGVTTPGFLTDRQRRERRMRRFLESSGLNEALTYTLTSREHSSRLQLHTLPGKVDVSLPMSEERSTMRTSLLPQLLDTVQYNRNRQINDAAVFELGSIFIGESGGELTKQPQEKTVLAAAVTGWWDTHLWQGEKKKADFFIIKGVLEGLFNELGVASAVEFVRSAHTELHPGRSADIYLNGVYAGFTGQLHPSVEKEWDLKETYVFQLDMDLILSYDAVSVFYETVPRYPAVTRDIALVVDDGVPAGKVERVIKEAGGNLLHDTSLFDVYQGENLSAGKKSLAFSLVYLDPDRTLTDEEVSRTHDNVLKQLEEEVSAELRK</sequence>
<dbReference type="Gene3D" id="3.30.56.10">
    <property type="match status" value="2"/>
</dbReference>
<dbReference type="InterPro" id="IPR005146">
    <property type="entry name" value="B3/B4_tRNA-bd"/>
</dbReference>
<dbReference type="InterPro" id="IPR036690">
    <property type="entry name" value="Fdx_antiC-bd_sf"/>
</dbReference>
<evidence type="ECO:0000313" key="20">
    <source>
        <dbReference type="EMBL" id="SFM31585.1"/>
    </source>
</evidence>
<dbReference type="InterPro" id="IPR020825">
    <property type="entry name" value="Phe-tRNA_synthase-like_B3/B4"/>
</dbReference>
<accession>A0A1I4PW77</accession>
<evidence type="ECO:0000256" key="2">
    <source>
        <dbReference type="ARBA" id="ARBA00008653"/>
    </source>
</evidence>
<evidence type="ECO:0000256" key="10">
    <source>
        <dbReference type="ARBA" id="ARBA00022842"/>
    </source>
</evidence>
<dbReference type="SUPFAM" id="SSF56037">
    <property type="entry name" value="PheT/TilS domain"/>
    <property type="match status" value="1"/>
</dbReference>
<comment type="subcellular location">
    <subcellularLocation>
        <location evidence="1 15">Cytoplasm</location>
    </subcellularLocation>
</comment>
<evidence type="ECO:0000256" key="7">
    <source>
        <dbReference type="ARBA" id="ARBA00022723"/>
    </source>
</evidence>
<evidence type="ECO:0000259" key="18">
    <source>
        <dbReference type="PROSITE" id="PS51447"/>
    </source>
</evidence>
<dbReference type="CDD" id="cd02796">
    <property type="entry name" value="tRNA_bind_bactPheRS"/>
    <property type="match status" value="1"/>
</dbReference>
<feature type="binding site" evidence="15">
    <location>
        <position position="471"/>
    </location>
    <ligand>
        <name>Mg(2+)</name>
        <dbReference type="ChEBI" id="CHEBI:18420"/>
        <note>shared with alpha subunit</note>
    </ligand>
</feature>
<dbReference type="HAMAP" id="MF_00283">
    <property type="entry name" value="Phe_tRNA_synth_beta1"/>
    <property type="match status" value="1"/>
</dbReference>
<dbReference type="FunFam" id="3.50.40.10:FF:000001">
    <property type="entry name" value="Phenylalanine--tRNA ligase beta subunit"/>
    <property type="match status" value="1"/>
</dbReference>
<proteinExistence type="inferred from homology"/>
<evidence type="ECO:0000256" key="9">
    <source>
        <dbReference type="ARBA" id="ARBA00022840"/>
    </source>
</evidence>
<keyword evidence="12 15" id="KW-0648">Protein biosynthesis</keyword>
<dbReference type="AlphaFoldDB" id="A0A1I4PW77"/>
<organism evidence="20 21">
    <name type="scientific">Salibacterium qingdaonense</name>
    <dbReference type="NCBI Taxonomy" id="266892"/>
    <lineage>
        <taxon>Bacteria</taxon>
        <taxon>Bacillati</taxon>
        <taxon>Bacillota</taxon>
        <taxon>Bacilli</taxon>
        <taxon>Bacillales</taxon>
        <taxon>Bacillaceae</taxon>
    </lineage>
</organism>
<dbReference type="SMART" id="SM00896">
    <property type="entry name" value="FDX-ACB"/>
    <property type="match status" value="1"/>
</dbReference>
<dbReference type="InterPro" id="IPR004532">
    <property type="entry name" value="Phe-tRNA-ligase_IIc_bsu_bact"/>
</dbReference>
<dbReference type="SMART" id="SM00874">
    <property type="entry name" value="B5"/>
    <property type="match status" value="1"/>
</dbReference>
<keyword evidence="5 16" id="KW-0820">tRNA-binding</keyword>
<keyword evidence="10 15" id="KW-0460">Magnesium</keyword>
<evidence type="ECO:0000313" key="21">
    <source>
        <dbReference type="Proteomes" id="UP000199668"/>
    </source>
</evidence>
<dbReference type="NCBIfam" id="TIGR00472">
    <property type="entry name" value="pheT_bact"/>
    <property type="match status" value="1"/>
</dbReference>
<feature type="domain" description="FDX-ACB" evidence="18">
    <location>
        <begin position="713"/>
        <end position="806"/>
    </location>
</feature>
<feature type="binding site" evidence="15">
    <location>
        <position position="461"/>
    </location>
    <ligand>
        <name>Mg(2+)</name>
        <dbReference type="ChEBI" id="CHEBI:18420"/>
        <note>shared with alpha subunit</note>
    </ligand>
</feature>
<evidence type="ECO:0000259" key="17">
    <source>
        <dbReference type="PROSITE" id="PS50886"/>
    </source>
</evidence>
<dbReference type="FunFam" id="3.30.930.10:FF:000022">
    <property type="entry name" value="Phenylalanine--tRNA ligase beta subunit"/>
    <property type="match status" value="1"/>
</dbReference>
<dbReference type="InterPro" id="IPR012340">
    <property type="entry name" value="NA-bd_OB-fold"/>
</dbReference>
<protein>
    <recommendedName>
        <fullName evidence="15">Phenylalanine--tRNA ligase beta subunit</fullName>
        <ecNumber evidence="15">6.1.1.20</ecNumber>
    </recommendedName>
    <alternativeName>
        <fullName evidence="15">Phenylalanyl-tRNA synthetase beta subunit</fullName>
        <shortName evidence="15">PheRS</shortName>
    </alternativeName>
</protein>
<dbReference type="FunFam" id="3.30.70.380:FF:000001">
    <property type="entry name" value="Phenylalanine--tRNA ligase beta subunit"/>
    <property type="match status" value="1"/>
</dbReference>
<keyword evidence="13 15" id="KW-0030">Aminoacyl-tRNA synthetase</keyword>
<dbReference type="Gene3D" id="2.40.50.140">
    <property type="entry name" value="Nucleic acid-binding proteins"/>
    <property type="match status" value="1"/>
</dbReference>
<dbReference type="SMART" id="SM00873">
    <property type="entry name" value="B3_4"/>
    <property type="match status" value="1"/>
</dbReference>
<dbReference type="SUPFAM" id="SSF50249">
    <property type="entry name" value="Nucleic acid-binding proteins"/>
    <property type="match status" value="1"/>
</dbReference>
<dbReference type="Proteomes" id="UP000199668">
    <property type="component" value="Unassembled WGS sequence"/>
</dbReference>
<dbReference type="Gene3D" id="3.30.930.10">
    <property type="entry name" value="Bira Bifunctional Protein, Domain 2"/>
    <property type="match status" value="1"/>
</dbReference>
<dbReference type="InterPro" id="IPR002547">
    <property type="entry name" value="tRNA-bd_dom"/>
</dbReference>
<dbReference type="GO" id="GO:0004826">
    <property type="term" value="F:phenylalanine-tRNA ligase activity"/>
    <property type="evidence" value="ECO:0007669"/>
    <property type="project" value="UniProtKB-UniRule"/>
</dbReference>
<evidence type="ECO:0000256" key="12">
    <source>
        <dbReference type="ARBA" id="ARBA00022917"/>
    </source>
</evidence>
<dbReference type="SUPFAM" id="SSF46955">
    <property type="entry name" value="Putative DNA-binding domain"/>
    <property type="match status" value="1"/>
</dbReference>
<dbReference type="EC" id="6.1.1.20" evidence="15"/>
<evidence type="ECO:0000256" key="6">
    <source>
        <dbReference type="ARBA" id="ARBA00022598"/>
    </source>
</evidence>
<comment type="cofactor">
    <cofactor evidence="15">
        <name>Mg(2+)</name>
        <dbReference type="ChEBI" id="CHEBI:18420"/>
    </cofactor>
    <text evidence="15">Binds 2 magnesium ions per tetramer.</text>
</comment>
<dbReference type="PANTHER" id="PTHR10947:SF0">
    <property type="entry name" value="PHENYLALANINE--TRNA LIGASE BETA SUBUNIT"/>
    <property type="match status" value="1"/>
</dbReference>
<dbReference type="InterPro" id="IPR033714">
    <property type="entry name" value="tRNA_bind_bactPheRS"/>
</dbReference>
<name>A0A1I4PW77_9BACI</name>
<feature type="binding site" evidence="15">
    <location>
        <position position="470"/>
    </location>
    <ligand>
        <name>Mg(2+)</name>
        <dbReference type="ChEBI" id="CHEBI:18420"/>
        <note>shared with alpha subunit</note>
    </ligand>
</feature>
<dbReference type="GO" id="GO:0000049">
    <property type="term" value="F:tRNA binding"/>
    <property type="evidence" value="ECO:0007669"/>
    <property type="project" value="UniProtKB-UniRule"/>
</dbReference>
<keyword evidence="6 15" id="KW-0436">Ligase</keyword>
<keyword evidence="8 15" id="KW-0547">Nucleotide-binding</keyword>
<feature type="domain" description="B5" evidence="19">
    <location>
        <begin position="408"/>
        <end position="483"/>
    </location>
</feature>
<dbReference type="SUPFAM" id="SSF55681">
    <property type="entry name" value="Class II aaRS and biotin synthetases"/>
    <property type="match status" value="1"/>
</dbReference>
<dbReference type="GO" id="GO:0005524">
    <property type="term" value="F:ATP binding"/>
    <property type="evidence" value="ECO:0007669"/>
    <property type="project" value="UniProtKB-UniRule"/>
</dbReference>
<evidence type="ECO:0000256" key="1">
    <source>
        <dbReference type="ARBA" id="ARBA00004496"/>
    </source>
</evidence>
<dbReference type="InterPro" id="IPR045864">
    <property type="entry name" value="aa-tRNA-synth_II/BPL/LPL"/>
</dbReference>
<comment type="similarity">
    <text evidence="2 15">Belongs to the phenylalanyl-tRNA synthetase beta subunit family. Type 1 subfamily.</text>
</comment>
<evidence type="ECO:0000256" key="14">
    <source>
        <dbReference type="ARBA" id="ARBA00049255"/>
    </source>
</evidence>
<dbReference type="STRING" id="266892.SAMN04488054_13215"/>
<dbReference type="PANTHER" id="PTHR10947">
    <property type="entry name" value="PHENYLALANYL-TRNA SYNTHETASE BETA CHAIN AND LEUCINE-RICH REPEAT-CONTAINING PROTEIN 47"/>
    <property type="match status" value="1"/>
</dbReference>
<dbReference type="GO" id="GO:0006432">
    <property type="term" value="P:phenylalanyl-tRNA aminoacylation"/>
    <property type="evidence" value="ECO:0007669"/>
    <property type="project" value="UniProtKB-UniRule"/>
</dbReference>
<evidence type="ECO:0000256" key="16">
    <source>
        <dbReference type="PROSITE-ProRule" id="PRU00209"/>
    </source>
</evidence>
<feature type="domain" description="TRNA-binding" evidence="17">
    <location>
        <begin position="40"/>
        <end position="154"/>
    </location>
</feature>
<evidence type="ECO:0000256" key="5">
    <source>
        <dbReference type="ARBA" id="ARBA00022555"/>
    </source>
</evidence>
<dbReference type="OrthoDB" id="9805455at2"/>
<dbReference type="InterPro" id="IPR041616">
    <property type="entry name" value="PheRS_beta_core"/>
</dbReference>
<evidence type="ECO:0000256" key="3">
    <source>
        <dbReference type="ARBA" id="ARBA00011209"/>
    </source>
</evidence>
<dbReference type="CDD" id="cd00769">
    <property type="entry name" value="PheRS_beta_core"/>
    <property type="match status" value="1"/>
</dbReference>
<evidence type="ECO:0000259" key="19">
    <source>
        <dbReference type="PROSITE" id="PS51483"/>
    </source>
</evidence>
<keyword evidence="11 16" id="KW-0694">RNA-binding</keyword>
<dbReference type="InterPro" id="IPR045060">
    <property type="entry name" value="Phe-tRNA-ligase_IIc_bsu"/>
</dbReference>
<dbReference type="GO" id="GO:0140096">
    <property type="term" value="F:catalytic activity, acting on a protein"/>
    <property type="evidence" value="ECO:0007669"/>
    <property type="project" value="UniProtKB-ARBA"/>
</dbReference>
<evidence type="ECO:0000256" key="11">
    <source>
        <dbReference type="ARBA" id="ARBA00022884"/>
    </source>
</evidence>
<evidence type="ECO:0000256" key="13">
    <source>
        <dbReference type="ARBA" id="ARBA00023146"/>
    </source>
</evidence>